<organism evidence="2 3">
    <name type="scientific">Rhizoctonia solani</name>
    <dbReference type="NCBI Taxonomy" id="456999"/>
    <lineage>
        <taxon>Eukaryota</taxon>
        <taxon>Fungi</taxon>
        <taxon>Dikarya</taxon>
        <taxon>Basidiomycota</taxon>
        <taxon>Agaricomycotina</taxon>
        <taxon>Agaricomycetes</taxon>
        <taxon>Cantharellales</taxon>
        <taxon>Ceratobasidiaceae</taxon>
        <taxon>Rhizoctonia</taxon>
    </lineage>
</organism>
<evidence type="ECO:0000256" key="1">
    <source>
        <dbReference type="SAM" id="Phobius"/>
    </source>
</evidence>
<gene>
    <name evidence="2" type="ORF">RDB_LOCUS24385</name>
</gene>
<dbReference type="AlphaFoldDB" id="A0A8H3DVY4"/>
<accession>A0A8H3DVY4</accession>
<feature type="transmembrane region" description="Helical" evidence="1">
    <location>
        <begin position="383"/>
        <end position="407"/>
    </location>
</feature>
<evidence type="ECO:0000313" key="3">
    <source>
        <dbReference type="Proteomes" id="UP000663827"/>
    </source>
</evidence>
<evidence type="ECO:0000313" key="2">
    <source>
        <dbReference type="EMBL" id="CAE7081955.1"/>
    </source>
</evidence>
<reference evidence="2" key="1">
    <citation type="submission" date="2021-01" db="EMBL/GenBank/DDBJ databases">
        <authorList>
            <person name="Kaushik A."/>
        </authorList>
    </citation>
    <scope>NUCLEOTIDE SEQUENCE</scope>
    <source>
        <strain evidence="2">AG5</strain>
    </source>
</reference>
<proteinExistence type="predicted"/>
<keyword evidence="1" id="KW-0472">Membrane</keyword>
<feature type="transmembrane region" description="Helical" evidence="1">
    <location>
        <begin position="306"/>
        <end position="323"/>
    </location>
</feature>
<dbReference type="EMBL" id="CAJNJQ010000493">
    <property type="protein sequence ID" value="CAE7081955.1"/>
    <property type="molecule type" value="Genomic_DNA"/>
</dbReference>
<comment type="caution">
    <text evidence="2">The sequence shown here is derived from an EMBL/GenBank/DDBJ whole genome shotgun (WGS) entry which is preliminary data.</text>
</comment>
<feature type="transmembrane region" description="Helical" evidence="1">
    <location>
        <begin position="335"/>
        <end position="353"/>
    </location>
</feature>
<sequence length="408" mass="45202">MSSVPTPYTLNAKTPTEFDRFAPVHYVKIDGDLTSALALGTGGAVARSTIAVSIRGSTRSAGTIIHPEGSPISYRSCIVSTQNLTDAHVTIAGHILGQCKRSADNAEITVFLYILGRQIDYYVIDHEPKAIIWAAGQVPESFKDATRAKHEHEYWIHMENFPGPRFSTPEDLCLLKEVLASNAIDALTSEGSTSPMSVQQIHAHLKSLESFSSSGDAHQTYAVARLWNLILQSRIINKYGTPEARLDRFITITDSPPVFASSYASIAKLMLNRPNAHLGRCSRAWADRIAYTEEWRKYKTTNEREWKQIMALACVLVIASLLASKQNSCLFKIPIHTALLMSLAAAASAYYLLDESQNLGDHAADASTYFQEREEILYGVQRIAIVNAIPQALLVWSFIFFVLSVFFL</sequence>
<protein>
    <submittedName>
        <fullName evidence="2">Uncharacterized protein</fullName>
    </submittedName>
</protein>
<dbReference type="Proteomes" id="UP000663827">
    <property type="component" value="Unassembled WGS sequence"/>
</dbReference>
<name>A0A8H3DVY4_9AGAM</name>
<keyword evidence="1" id="KW-0812">Transmembrane</keyword>
<keyword evidence="1" id="KW-1133">Transmembrane helix</keyword>